<dbReference type="InterPro" id="IPR000843">
    <property type="entry name" value="HTH_LacI"/>
</dbReference>
<dbReference type="SUPFAM" id="SSF53822">
    <property type="entry name" value="Periplasmic binding protein-like I"/>
    <property type="match status" value="1"/>
</dbReference>
<dbReference type="SMART" id="SM00354">
    <property type="entry name" value="HTH_LACI"/>
    <property type="match status" value="1"/>
</dbReference>
<keyword evidence="1" id="KW-0805">Transcription regulation</keyword>
<dbReference type="Proteomes" id="UP000562984">
    <property type="component" value="Unassembled WGS sequence"/>
</dbReference>
<dbReference type="CDD" id="cd01392">
    <property type="entry name" value="HTH_LacI"/>
    <property type="match status" value="1"/>
</dbReference>
<evidence type="ECO:0000256" key="1">
    <source>
        <dbReference type="ARBA" id="ARBA00023015"/>
    </source>
</evidence>
<dbReference type="InterPro" id="IPR010982">
    <property type="entry name" value="Lambda_DNA-bd_dom_sf"/>
</dbReference>
<dbReference type="Gene3D" id="1.10.260.40">
    <property type="entry name" value="lambda repressor-like DNA-binding domains"/>
    <property type="match status" value="1"/>
</dbReference>
<sequence length="356" mass="36621">MTGPSARPPFGGGPTLADVARAAGVSPATASRALHGAPGRTVRAELAARVLEAARALHYVPNSAAQAMSRGRSSTVGLLVPDIADPFAAAVAAGVMARSAAADLIVSVAATGGDPAMEIRHLNQLRHQRASVAVLAGSRFTDLEAERALAAEVDEFIAGGGRVAAVGRAMPGVHSVVIDNIDGAARMAGLLVSLGYRRFAVLAGPENLATSEDRLTGFRRGLAAAGVPLPDEHVLSAPYSRDGGYVGMAELLDQGLDPDVLDAVFAVNDVMAIGAMAALAERGYRVPDDVAVAGFEDVPMLRDIRPALTTVSLPLDEIGVLAMDLALETGHDSSDATPRHVPVRCEVTVRDSTPAR</sequence>
<organism evidence="5 6">
    <name type="scientific">Nakamurella aerolata</name>
    <dbReference type="NCBI Taxonomy" id="1656892"/>
    <lineage>
        <taxon>Bacteria</taxon>
        <taxon>Bacillati</taxon>
        <taxon>Actinomycetota</taxon>
        <taxon>Actinomycetes</taxon>
        <taxon>Nakamurellales</taxon>
        <taxon>Nakamurellaceae</taxon>
        <taxon>Nakamurella</taxon>
    </lineage>
</organism>
<accession>A0A849A5U5</accession>
<dbReference type="Pfam" id="PF00356">
    <property type="entry name" value="LacI"/>
    <property type="match status" value="1"/>
</dbReference>
<dbReference type="SUPFAM" id="SSF47413">
    <property type="entry name" value="lambda repressor-like DNA-binding domains"/>
    <property type="match status" value="1"/>
</dbReference>
<dbReference type="PANTHER" id="PTHR30146:SF153">
    <property type="entry name" value="LACTOSE OPERON REPRESSOR"/>
    <property type="match status" value="1"/>
</dbReference>
<dbReference type="EMBL" id="JABEND010000004">
    <property type="protein sequence ID" value="NNG35895.1"/>
    <property type="molecule type" value="Genomic_DNA"/>
</dbReference>
<dbReference type="PROSITE" id="PS50932">
    <property type="entry name" value="HTH_LACI_2"/>
    <property type="match status" value="1"/>
</dbReference>
<reference evidence="5 6" key="1">
    <citation type="submission" date="2020-05" db="EMBL/GenBank/DDBJ databases">
        <title>Nakamurella sp. DB0629 isolated from air conditioner.</title>
        <authorList>
            <person name="Kim D.H."/>
            <person name="Kim D.-U."/>
        </authorList>
    </citation>
    <scope>NUCLEOTIDE SEQUENCE [LARGE SCALE GENOMIC DNA]</scope>
    <source>
        <strain evidence="5 6">DB0629</strain>
    </source>
</reference>
<dbReference type="InterPro" id="IPR046335">
    <property type="entry name" value="LacI/GalR-like_sensor"/>
</dbReference>
<dbReference type="Gene3D" id="3.40.50.2300">
    <property type="match status" value="2"/>
</dbReference>
<dbReference type="AlphaFoldDB" id="A0A849A5U5"/>
<dbReference type="PANTHER" id="PTHR30146">
    <property type="entry name" value="LACI-RELATED TRANSCRIPTIONAL REPRESSOR"/>
    <property type="match status" value="1"/>
</dbReference>
<evidence type="ECO:0000313" key="5">
    <source>
        <dbReference type="EMBL" id="NNG35895.1"/>
    </source>
</evidence>
<dbReference type="GO" id="GO:0003700">
    <property type="term" value="F:DNA-binding transcription factor activity"/>
    <property type="evidence" value="ECO:0007669"/>
    <property type="project" value="TreeGrafter"/>
</dbReference>
<dbReference type="InterPro" id="IPR028082">
    <property type="entry name" value="Peripla_BP_I"/>
</dbReference>
<dbReference type="CDD" id="cd06267">
    <property type="entry name" value="PBP1_LacI_sugar_binding-like"/>
    <property type="match status" value="1"/>
</dbReference>
<gene>
    <name evidence="5" type="ORF">HKD39_09260</name>
</gene>
<keyword evidence="6" id="KW-1185">Reference proteome</keyword>
<keyword evidence="3" id="KW-0804">Transcription</keyword>
<proteinExistence type="predicted"/>
<keyword evidence="2 5" id="KW-0238">DNA-binding</keyword>
<evidence type="ECO:0000313" key="6">
    <source>
        <dbReference type="Proteomes" id="UP000562984"/>
    </source>
</evidence>
<dbReference type="Pfam" id="PF13377">
    <property type="entry name" value="Peripla_BP_3"/>
    <property type="match status" value="1"/>
</dbReference>
<evidence type="ECO:0000256" key="2">
    <source>
        <dbReference type="ARBA" id="ARBA00023125"/>
    </source>
</evidence>
<feature type="domain" description="HTH lacI-type" evidence="4">
    <location>
        <begin position="14"/>
        <end position="70"/>
    </location>
</feature>
<name>A0A849A5U5_9ACTN</name>
<dbReference type="GO" id="GO:0000976">
    <property type="term" value="F:transcription cis-regulatory region binding"/>
    <property type="evidence" value="ECO:0007669"/>
    <property type="project" value="TreeGrafter"/>
</dbReference>
<dbReference type="RefSeq" id="WP_171199582.1">
    <property type="nucleotide sequence ID" value="NZ_JABEND010000004.1"/>
</dbReference>
<dbReference type="PROSITE" id="PS00356">
    <property type="entry name" value="HTH_LACI_1"/>
    <property type="match status" value="1"/>
</dbReference>
<evidence type="ECO:0000259" key="4">
    <source>
        <dbReference type="PROSITE" id="PS50932"/>
    </source>
</evidence>
<protein>
    <submittedName>
        <fullName evidence="5">LacI family DNA-binding transcriptional regulator</fullName>
    </submittedName>
</protein>
<evidence type="ECO:0000256" key="3">
    <source>
        <dbReference type="ARBA" id="ARBA00023163"/>
    </source>
</evidence>
<comment type="caution">
    <text evidence="5">The sequence shown here is derived from an EMBL/GenBank/DDBJ whole genome shotgun (WGS) entry which is preliminary data.</text>
</comment>